<dbReference type="OrthoDB" id="266313at2"/>
<keyword evidence="1" id="KW-0675">Receptor</keyword>
<dbReference type="RefSeq" id="WP_130454070.1">
    <property type="nucleotide sequence ID" value="NZ_QYAG01000001.1"/>
</dbReference>
<sequence length="458" mass="50213">MAHQRTPTGETHEVGITDVFFSATDRRGVLEHANELFVRFSRYDRSALLGAPHSLVRHPDVPGAVFHTMWRELRAGRPFAGHLTNLAADGSAYSVYATVTPLRGGGYLSVRIRPMNESRLAQTRSWYRDLTAYESGLRAAGVSKRDAAAQGAERFERIVTDTGYASLTAFQHHALPQEIDRYERRADPVPARPGARGEVADLLRIVVEIDGALSAWSLRQRRLAVLSESLQRAGDHLQRELDAAARTVTRVTELSGRNRDPKFFEPLGVWAQMQSLIRGYIVKLIGDLTRLDTHSAENRFRIALAKLHTRMMAAFAAELIDAPQRDETQAAAIALLAESLRSALAEMGTNSIAHRSITSTTVGAIAKSAAVIEIPRKLLSEWQQQLADTELSPELRELADDVAASVAALAESLTELRGIVKLCGEIGDGDDPAELIALIGRMDAVTGQRTEHAPRRGA</sequence>
<dbReference type="InterPro" id="IPR035965">
    <property type="entry name" value="PAS-like_dom_sf"/>
</dbReference>
<dbReference type="EMBL" id="SHKI01000005">
    <property type="protein sequence ID" value="RZT64451.1"/>
    <property type="molecule type" value="Genomic_DNA"/>
</dbReference>
<dbReference type="Gene3D" id="3.30.450.20">
    <property type="entry name" value="PAS domain"/>
    <property type="match status" value="1"/>
</dbReference>
<dbReference type="AlphaFoldDB" id="A0A4Q7TU10"/>
<gene>
    <name evidence="1" type="ORF">EV139_1868</name>
</gene>
<evidence type="ECO:0000313" key="1">
    <source>
        <dbReference type="EMBL" id="RZT64451.1"/>
    </source>
</evidence>
<reference evidence="1 2" key="1">
    <citation type="journal article" date="2015" name="Stand. Genomic Sci.">
        <title>Genomic Encyclopedia of Bacterial and Archaeal Type Strains, Phase III: the genomes of soil and plant-associated and newly described type strains.</title>
        <authorList>
            <person name="Whitman W.B."/>
            <person name="Woyke T."/>
            <person name="Klenk H.P."/>
            <person name="Zhou Y."/>
            <person name="Lilburn T.G."/>
            <person name="Beck B.J."/>
            <person name="De Vos P."/>
            <person name="Vandamme P."/>
            <person name="Eisen J.A."/>
            <person name="Garrity G."/>
            <person name="Hugenholtz P."/>
            <person name="Kyrpides N.C."/>
        </authorList>
    </citation>
    <scope>NUCLEOTIDE SEQUENCE [LARGE SCALE GENOMIC DNA]</scope>
    <source>
        <strain evidence="1 2">RF6</strain>
    </source>
</reference>
<keyword evidence="2" id="KW-1185">Reference proteome</keyword>
<evidence type="ECO:0000313" key="2">
    <source>
        <dbReference type="Proteomes" id="UP000291832"/>
    </source>
</evidence>
<protein>
    <submittedName>
        <fullName evidence="1">Aerotaxis receptor</fullName>
    </submittedName>
</protein>
<dbReference type="Proteomes" id="UP000291832">
    <property type="component" value="Unassembled WGS sequence"/>
</dbReference>
<organism evidence="1 2">
    <name type="scientific">Leucobacter luti</name>
    <dbReference type="NCBI Taxonomy" id="340320"/>
    <lineage>
        <taxon>Bacteria</taxon>
        <taxon>Bacillati</taxon>
        <taxon>Actinomycetota</taxon>
        <taxon>Actinomycetes</taxon>
        <taxon>Micrococcales</taxon>
        <taxon>Microbacteriaceae</taxon>
        <taxon>Leucobacter</taxon>
    </lineage>
</organism>
<dbReference type="SUPFAM" id="SSF55785">
    <property type="entry name" value="PYP-like sensor domain (PAS domain)"/>
    <property type="match status" value="1"/>
</dbReference>
<proteinExistence type="predicted"/>
<accession>A0A4Q7TU10</accession>
<dbReference type="InterPro" id="IPR000014">
    <property type="entry name" value="PAS"/>
</dbReference>
<dbReference type="CDD" id="cd00130">
    <property type="entry name" value="PAS"/>
    <property type="match status" value="1"/>
</dbReference>
<comment type="caution">
    <text evidence="1">The sequence shown here is derived from an EMBL/GenBank/DDBJ whole genome shotgun (WGS) entry which is preliminary data.</text>
</comment>
<name>A0A4Q7TU10_9MICO</name>